<dbReference type="AlphaFoldDB" id="A0A239BTY3"/>
<dbReference type="PANTHER" id="PTHR42305:SF1">
    <property type="entry name" value="MEMBRANE PROTEIN RV1733C-RELATED"/>
    <property type="match status" value="1"/>
</dbReference>
<name>A0A239BTY3_9ACTN</name>
<evidence type="ECO:0000313" key="2">
    <source>
        <dbReference type="EMBL" id="SNS11505.1"/>
    </source>
</evidence>
<evidence type="ECO:0000313" key="3">
    <source>
        <dbReference type="Proteomes" id="UP000198420"/>
    </source>
</evidence>
<sequence length="193" mass="21712">MKAPDAMARADRLRRRCGFDGNVLRRRVDRTQWRAGLLLLLLFLVVAPVAAAHVVWSVHAAGVRAERYEAATRHRVDATVVGVTPLESGREVTVIWSGADGAPHTGRYTSWRATAIGEHRVLWTSPRHSLEEMGPRKHARTVGDEVSAAAAVVAVTGLPLLTVYLVVRWGCDKRRYRRWDEEWADFDRRSRSP</sequence>
<evidence type="ECO:0000256" key="1">
    <source>
        <dbReference type="SAM" id="Phobius"/>
    </source>
</evidence>
<dbReference type="Proteomes" id="UP000198420">
    <property type="component" value="Unassembled WGS sequence"/>
</dbReference>
<dbReference type="EMBL" id="FZNP01000011">
    <property type="protein sequence ID" value="SNS11505.1"/>
    <property type="molecule type" value="Genomic_DNA"/>
</dbReference>
<dbReference type="RefSeq" id="WP_089314626.1">
    <property type="nucleotide sequence ID" value="NZ_FZNP01000011.1"/>
</dbReference>
<keyword evidence="1" id="KW-0472">Membrane</keyword>
<accession>A0A239BTY3</accession>
<dbReference type="OrthoDB" id="3480079at2"/>
<dbReference type="InterPro" id="IPR039708">
    <property type="entry name" value="MT1774/Rv1733c-like"/>
</dbReference>
<proteinExistence type="predicted"/>
<protein>
    <submittedName>
        <fullName evidence="2">Uncharacterized protein</fullName>
    </submittedName>
</protein>
<gene>
    <name evidence="2" type="ORF">SAMN06265355_111112</name>
</gene>
<keyword evidence="1" id="KW-1133">Transmembrane helix</keyword>
<keyword evidence="3" id="KW-1185">Reference proteome</keyword>
<organism evidence="2 3">
    <name type="scientific">Actinomadura mexicana</name>
    <dbReference type="NCBI Taxonomy" id="134959"/>
    <lineage>
        <taxon>Bacteria</taxon>
        <taxon>Bacillati</taxon>
        <taxon>Actinomycetota</taxon>
        <taxon>Actinomycetes</taxon>
        <taxon>Streptosporangiales</taxon>
        <taxon>Thermomonosporaceae</taxon>
        <taxon>Actinomadura</taxon>
    </lineage>
</organism>
<feature type="transmembrane region" description="Helical" evidence="1">
    <location>
        <begin position="146"/>
        <end position="167"/>
    </location>
</feature>
<keyword evidence="1" id="KW-0812">Transmembrane</keyword>
<dbReference type="PANTHER" id="PTHR42305">
    <property type="entry name" value="MEMBRANE PROTEIN RV1733C-RELATED"/>
    <property type="match status" value="1"/>
</dbReference>
<reference evidence="3" key="1">
    <citation type="submission" date="2017-06" db="EMBL/GenBank/DDBJ databases">
        <authorList>
            <person name="Varghese N."/>
            <person name="Submissions S."/>
        </authorList>
    </citation>
    <scope>NUCLEOTIDE SEQUENCE [LARGE SCALE GENOMIC DNA]</scope>
    <source>
        <strain evidence="3">DSM 44485</strain>
    </source>
</reference>